<dbReference type="InterPro" id="IPR045927">
    <property type="entry name" value="DUF6346"/>
</dbReference>
<keyword evidence="2" id="KW-1133">Transmembrane helix</keyword>
<organism evidence="3 4">
    <name type="scientific">Allokutzneria multivorans</name>
    <dbReference type="NCBI Taxonomy" id="1142134"/>
    <lineage>
        <taxon>Bacteria</taxon>
        <taxon>Bacillati</taxon>
        <taxon>Actinomycetota</taxon>
        <taxon>Actinomycetes</taxon>
        <taxon>Pseudonocardiales</taxon>
        <taxon>Pseudonocardiaceae</taxon>
        <taxon>Allokutzneria</taxon>
    </lineage>
</organism>
<evidence type="ECO:0000256" key="1">
    <source>
        <dbReference type="SAM" id="MobiDB-lite"/>
    </source>
</evidence>
<evidence type="ECO:0000256" key="2">
    <source>
        <dbReference type="SAM" id="Phobius"/>
    </source>
</evidence>
<sequence>MAKWGKQPEAESTSKPKRRKAGWTKLTGTLLMVVVVGALGYLLANTALTANRLPNPGASDLRGTAVTQSCADVGPVSSNGFGKYARCTAEVSWENGTRETREFDGGELTAKDIGQSVRVVRVTTPPYSWLPAPESYQRDGGDRAGEWTATLIYVIVGGVILVSGAAVLGGLLSLIRGLFARST</sequence>
<dbReference type="Pfam" id="PF19873">
    <property type="entry name" value="DUF6346"/>
    <property type="match status" value="1"/>
</dbReference>
<dbReference type="Proteomes" id="UP001501747">
    <property type="component" value="Unassembled WGS sequence"/>
</dbReference>
<evidence type="ECO:0000313" key="3">
    <source>
        <dbReference type="EMBL" id="GAA3991601.1"/>
    </source>
</evidence>
<reference evidence="4" key="1">
    <citation type="journal article" date="2019" name="Int. J. Syst. Evol. Microbiol.">
        <title>The Global Catalogue of Microorganisms (GCM) 10K type strain sequencing project: providing services to taxonomists for standard genome sequencing and annotation.</title>
        <authorList>
            <consortium name="The Broad Institute Genomics Platform"/>
            <consortium name="The Broad Institute Genome Sequencing Center for Infectious Disease"/>
            <person name="Wu L."/>
            <person name="Ma J."/>
        </authorList>
    </citation>
    <scope>NUCLEOTIDE SEQUENCE [LARGE SCALE GENOMIC DNA]</scope>
    <source>
        <strain evidence="4">JCM 17342</strain>
    </source>
</reference>
<accession>A0ABP7R2J6</accession>
<comment type="caution">
    <text evidence="3">The sequence shown here is derived from an EMBL/GenBank/DDBJ whole genome shotgun (WGS) entry which is preliminary data.</text>
</comment>
<evidence type="ECO:0000313" key="4">
    <source>
        <dbReference type="Proteomes" id="UP001501747"/>
    </source>
</evidence>
<keyword evidence="2" id="KW-0472">Membrane</keyword>
<feature type="region of interest" description="Disordered" evidence="1">
    <location>
        <begin position="1"/>
        <end position="20"/>
    </location>
</feature>
<keyword evidence="2" id="KW-0812">Transmembrane</keyword>
<dbReference type="RefSeq" id="WP_344871136.1">
    <property type="nucleotide sequence ID" value="NZ_BAABAL010000005.1"/>
</dbReference>
<protein>
    <recommendedName>
        <fullName evidence="5">DUF3592 domain-containing protein</fullName>
    </recommendedName>
</protein>
<feature type="transmembrane region" description="Helical" evidence="2">
    <location>
        <begin position="21"/>
        <end position="44"/>
    </location>
</feature>
<feature type="transmembrane region" description="Helical" evidence="2">
    <location>
        <begin position="151"/>
        <end position="175"/>
    </location>
</feature>
<feature type="compositionally biased region" description="Basic and acidic residues" evidence="1">
    <location>
        <begin position="1"/>
        <end position="14"/>
    </location>
</feature>
<name>A0ABP7R2J6_9PSEU</name>
<proteinExistence type="predicted"/>
<keyword evidence="4" id="KW-1185">Reference proteome</keyword>
<gene>
    <name evidence="3" type="ORF">GCM10022247_08100</name>
</gene>
<dbReference type="EMBL" id="BAABAL010000005">
    <property type="protein sequence ID" value="GAA3991601.1"/>
    <property type="molecule type" value="Genomic_DNA"/>
</dbReference>
<evidence type="ECO:0008006" key="5">
    <source>
        <dbReference type="Google" id="ProtNLM"/>
    </source>
</evidence>